<dbReference type="EMBL" id="JACNIG010000063">
    <property type="protein sequence ID" value="MBC8430632.1"/>
    <property type="molecule type" value="Genomic_DNA"/>
</dbReference>
<evidence type="ECO:0000313" key="1">
    <source>
        <dbReference type="EMBL" id="MBC8430632.1"/>
    </source>
</evidence>
<organism evidence="1 2">
    <name type="scientific">Candidatus Desulfatibia vada</name>
    <dbReference type="NCBI Taxonomy" id="2841696"/>
    <lineage>
        <taxon>Bacteria</taxon>
        <taxon>Pseudomonadati</taxon>
        <taxon>Thermodesulfobacteriota</taxon>
        <taxon>Desulfobacteria</taxon>
        <taxon>Desulfobacterales</taxon>
        <taxon>Desulfobacterales incertae sedis</taxon>
        <taxon>Candidatus Desulfatibia</taxon>
    </lineage>
</organism>
<dbReference type="Pfam" id="PF03682">
    <property type="entry name" value="UPF0158"/>
    <property type="match status" value="1"/>
</dbReference>
<evidence type="ECO:0000313" key="2">
    <source>
        <dbReference type="Proteomes" id="UP000605201"/>
    </source>
</evidence>
<dbReference type="InterPro" id="IPR005361">
    <property type="entry name" value="UPF0158"/>
</dbReference>
<dbReference type="Proteomes" id="UP000605201">
    <property type="component" value="Unassembled WGS sequence"/>
</dbReference>
<sequence>MPKVLFSRSGSCYSLNRLSKQVMYIFFKIPGIAMRPPVKLSDIIDSISLQTHNTLCYLDREKGELFLVSKDQLRAAEKGDELEDDPEWQNEQVELTREILADDKEEKYIAIPPGFLSHEFSTMENFCLSLGDEKISKPLCQAIFGGGAFRRFSDCIRRYGIADDWHRFRYHALRKIVIDWCKVNDIEYEDQ</sequence>
<dbReference type="AlphaFoldDB" id="A0A8J6NZS5"/>
<reference evidence="1 2" key="1">
    <citation type="submission" date="2020-08" db="EMBL/GenBank/DDBJ databases">
        <title>Bridging the membrane lipid divide: bacteria of the FCB group superphylum have the potential to synthesize archaeal ether lipids.</title>
        <authorList>
            <person name="Villanueva L."/>
            <person name="Von Meijenfeldt F.A.B."/>
            <person name="Westbye A.B."/>
            <person name="Yadav S."/>
            <person name="Hopmans E.C."/>
            <person name="Dutilh B.E."/>
            <person name="Sinninghe Damste J.S."/>
        </authorList>
    </citation>
    <scope>NUCLEOTIDE SEQUENCE [LARGE SCALE GENOMIC DNA]</scope>
    <source>
        <strain evidence="1">NIOZ-UU17</strain>
    </source>
</reference>
<protein>
    <submittedName>
        <fullName evidence="1">Uncharacterized protein</fullName>
    </submittedName>
</protein>
<proteinExistence type="predicted"/>
<name>A0A8J6NZS5_9BACT</name>
<gene>
    <name evidence="1" type="ORF">H8D96_01810</name>
</gene>
<accession>A0A8J6NZS5</accession>
<comment type="caution">
    <text evidence="1">The sequence shown here is derived from an EMBL/GenBank/DDBJ whole genome shotgun (WGS) entry which is preliminary data.</text>
</comment>